<dbReference type="Proteomes" id="UP000321577">
    <property type="component" value="Unassembled WGS sequence"/>
</dbReference>
<name>A0A512MB60_9BACT</name>
<dbReference type="InterPro" id="IPR036775">
    <property type="entry name" value="DNA_pol_Y-fam_lit_finger_sf"/>
</dbReference>
<evidence type="ECO:0000256" key="7">
    <source>
        <dbReference type="ARBA" id="ARBA00023204"/>
    </source>
</evidence>
<dbReference type="GO" id="GO:0009432">
    <property type="term" value="P:SOS response"/>
    <property type="evidence" value="ECO:0007669"/>
    <property type="project" value="TreeGrafter"/>
</dbReference>
<dbReference type="Pfam" id="PF00817">
    <property type="entry name" value="IMS"/>
    <property type="match status" value="1"/>
</dbReference>
<dbReference type="InterPro" id="IPR050116">
    <property type="entry name" value="DNA_polymerase-Y"/>
</dbReference>
<evidence type="ECO:0000256" key="2">
    <source>
        <dbReference type="ARBA" id="ARBA00022679"/>
    </source>
</evidence>
<dbReference type="AlphaFoldDB" id="A0A512MB60"/>
<accession>A0A512MB60</accession>
<dbReference type="CDD" id="cd00424">
    <property type="entry name" value="PolY"/>
    <property type="match status" value="1"/>
</dbReference>
<dbReference type="InterPro" id="IPR043502">
    <property type="entry name" value="DNA/RNA_pol_sf"/>
</dbReference>
<keyword evidence="4" id="KW-0479">Metal-binding</keyword>
<dbReference type="PANTHER" id="PTHR11076:SF34">
    <property type="entry name" value="PROTEIN UMUC"/>
    <property type="match status" value="1"/>
</dbReference>
<dbReference type="Gene3D" id="3.30.70.270">
    <property type="match status" value="1"/>
</dbReference>
<keyword evidence="10" id="KW-1185">Reference proteome</keyword>
<dbReference type="GO" id="GO:0003887">
    <property type="term" value="F:DNA-directed DNA polymerase activity"/>
    <property type="evidence" value="ECO:0007669"/>
    <property type="project" value="TreeGrafter"/>
</dbReference>
<dbReference type="InterPro" id="IPR043128">
    <property type="entry name" value="Rev_trsase/Diguanyl_cyclase"/>
</dbReference>
<dbReference type="EMBL" id="BKAG01000023">
    <property type="protein sequence ID" value="GEP43973.1"/>
    <property type="molecule type" value="Genomic_DNA"/>
</dbReference>
<dbReference type="Gene3D" id="3.40.1170.60">
    <property type="match status" value="1"/>
</dbReference>
<dbReference type="GO" id="GO:0003684">
    <property type="term" value="F:damaged DNA binding"/>
    <property type="evidence" value="ECO:0007669"/>
    <property type="project" value="InterPro"/>
</dbReference>
<evidence type="ECO:0000313" key="9">
    <source>
        <dbReference type="EMBL" id="GEP43973.1"/>
    </source>
</evidence>
<keyword evidence="2" id="KW-0808">Transferase</keyword>
<keyword evidence="6" id="KW-0460">Magnesium</keyword>
<dbReference type="InterPro" id="IPR001126">
    <property type="entry name" value="UmuC"/>
</dbReference>
<keyword evidence="5" id="KW-0227">DNA damage</keyword>
<evidence type="ECO:0000256" key="3">
    <source>
        <dbReference type="ARBA" id="ARBA00022695"/>
    </source>
</evidence>
<dbReference type="GO" id="GO:0046872">
    <property type="term" value="F:metal ion binding"/>
    <property type="evidence" value="ECO:0007669"/>
    <property type="project" value="UniProtKB-KW"/>
</dbReference>
<comment type="caution">
    <text evidence="9">The sequence shown here is derived from an EMBL/GenBank/DDBJ whole genome shotgun (WGS) entry which is preliminary data.</text>
</comment>
<evidence type="ECO:0000256" key="6">
    <source>
        <dbReference type="ARBA" id="ARBA00022842"/>
    </source>
</evidence>
<keyword evidence="3" id="KW-0548">Nucleotidyltransferase</keyword>
<reference evidence="9 10" key="1">
    <citation type="submission" date="2019-07" db="EMBL/GenBank/DDBJ databases">
        <title>Whole genome shotgun sequence of Brevifollis gellanilyticus NBRC 108608.</title>
        <authorList>
            <person name="Hosoyama A."/>
            <person name="Uohara A."/>
            <person name="Ohji S."/>
            <person name="Ichikawa N."/>
        </authorList>
    </citation>
    <scope>NUCLEOTIDE SEQUENCE [LARGE SCALE GENOMIC DNA]</scope>
    <source>
        <strain evidence="9 10">NBRC 108608</strain>
    </source>
</reference>
<comment type="similarity">
    <text evidence="1">Belongs to the DNA polymerase type-Y family.</text>
</comment>
<protein>
    <submittedName>
        <fullName evidence="9">DNA polymerase IV</fullName>
    </submittedName>
</protein>
<evidence type="ECO:0000313" key="10">
    <source>
        <dbReference type="Proteomes" id="UP000321577"/>
    </source>
</evidence>
<evidence type="ECO:0000256" key="1">
    <source>
        <dbReference type="ARBA" id="ARBA00010945"/>
    </source>
</evidence>
<proteinExistence type="inferred from homology"/>
<dbReference type="Gene3D" id="3.30.1490.100">
    <property type="entry name" value="DNA polymerase, Y-family, little finger domain"/>
    <property type="match status" value="1"/>
</dbReference>
<dbReference type="SUPFAM" id="SSF100879">
    <property type="entry name" value="Lesion bypass DNA polymerase (Y-family), little finger domain"/>
    <property type="match status" value="1"/>
</dbReference>
<dbReference type="SUPFAM" id="SSF56672">
    <property type="entry name" value="DNA/RNA polymerases"/>
    <property type="match status" value="1"/>
</dbReference>
<dbReference type="FunFam" id="3.40.1170.60:FF:000003">
    <property type="entry name" value="DNA polymerase eta"/>
    <property type="match status" value="1"/>
</dbReference>
<dbReference type="GO" id="GO:0042276">
    <property type="term" value="P:error-prone translesion synthesis"/>
    <property type="evidence" value="ECO:0007669"/>
    <property type="project" value="TreeGrafter"/>
</dbReference>
<dbReference type="Pfam" id="PF11799">
    <property type="entry name" value="IMS_C"/>
    <property type="match status" value="1"/>
</dbReference>
<evidence type="ECO:0000256" key="4">
    <source>
        <dbReference type="ARBA" id="ARBA00022723"/>
    </source>
</evidence>
<dbReference type="PROSITE" id="PS50173">
    <property type="entry name" value="UMUC"/>
    <property type="match status" value="1"/>
</dbReference>
<gene>
    <name evidence="9" type="primary">dinB</name>
    <name evidence="9" type="ORF">BGE01nite_32640</name>
</gene>
<organism evidence="9 10">
    <name type="scientific">Brevifollis gellanilyticus</name>
    <dbReference type="NCBI Taxonomy" id="748831"/>
    <lineage>
        <taxon>Bacteria</taxon>
        <taxon>Pseudomonadati</taxon>
        <taxon>Verrucomicrobiota</taxon>
        <taxon>Verrucomicrobiia</taxon>
        <taxon>Verrucomicrobiales</taxon>
        <taxon>Verrucomicrobiaceae</taxon>
    </lineage>
</organism>
<dbReference type="GO" id="GO:0005829">
    <property type="term" value="C:cytosol"/>
    <property type="evidence" value="ECO:0007669"/>
    <property type="project" value="TreeGrafter"/>
</dbReference>
<dbReference type="Gene3D" id="1.10.150.20">
    <property type="entry name" value="5' to 3' exonuclease, C-terminal subdomain"/>
    <property type="match status" value="1"/>
</dbReference>
<dbReference type="GO" id="GO:0006281">
    <property type="term" value="P:DNA repair"/>
    <property type="evidence" value="ECO:0007669"/>
    <property type="project" value="UniProtKB-KW"/>
</dbReference>
<dbReference type="InterPro" id="IPR017961">
    <property type="entry name" value="DNA_pol_Y-fam_little_finger"/>
</dbReference>
<keyword evidence="7" id="KW-0234">DNA repair</keyword>
<evidence type="ECO:0000259" key="8">
    <source>
        <dbReference type="PROSITE" id="PS50173"/>
    </source>
</evidence>
<dbReference type="PANTHER" id="PTHR11076">
    <property type="entry name" value="DNA REPAIR POLYMERASE UMUC / TRANSFERASE FAMILY MEMBER"/>
    <property type="match status" value="1"/>
</dbReference>
<evidence type="ECO:0000256" key="5">
    <source>
        <dbReference type="ARBA" id="ARBA00022763"/>
    </source>
</evidence>
<feature type="domain" description="UmuC" evidence="8">
    <location>
        <begin position="19"/>
        <end position="202"/>
    </location>
</feature>
<dbReference type="RefSeq" id="WP_170266826.1">
    <property type="nucleotide sequence ID" value="NZ_BKAG01000023.1"/>
</dbReference>
<sequence length="433" mass="48574">MTPFYDSVSSAPPSAPLRWLFFDLNSYFASVEQQCDPSLRGKPVAVVPVKSDSTCAIAASYEAKKFGVKTGTNIGEAKRMCPGLILVEADHSHYVKFHDLIKTEVERHYPVHKVHSIDEMALMLDEKRQPEAVAVDLAKRIKAGLRANVGECITCSIGIAPSRYLAKVASDIKKPDGLTVLHLEDMPGIISDWKLTDLFGIGRRMEPRLHAAGIHSVEDLWDATAEELHYAWGGVGGNRFWHELHGEDLGEFATQSRSIGHSHVLAPEFRKPPEALIVARRLLSKAASRLRREGYRAKSISLSVRTEDKGRGEAKMRLPKPVSDTFTLMHTLDQLWPEAMMEVRWARLKKIAVTLNDIEEMCAPKQLEMFPEMLPVSEIDDERRNKLSAAMDKLNQQFGRDSIALGFVPNQVKTFSGTKIAFTRIPDMEEFQE</sequence>